<dbReference type="EMBL" id="JAPEVG010000147">
    <property type="protein sequence ID" value="KAJ8481043.1"/>
    <property type="molecule type" value="Genomic_DNA"/>
</dbReference>
<feature type="domain" description="SET" evidence="1">
    <location>
        <begin position="358"/>
        <end position="458"/>
    </location>
</feature>
<dbReference type="Gene3D" id="2.170.270.10">
    <property type="entry name" value="SET domain"/>
    <property type="match status" value="1"/>
</dbReference>
<keyword evidence="3" id="KW-1185">Reference proteome</keyword>
<sequence length="508" mass="57292">MSTVFGDPVGLLQDPEDVLRIEQQRYVQRVQEEREARLHIREVCQTAWNTFFAEDGLQCSQLVQSLAVVDTVPPPSVTDLISSVDGLVEGTEMHGPGALAFTTWYADTNQLRTRSIPSVLSVLPSAASRAYPKYESCTPSLQNIKYIGDQRVLTFISYADEDGFQKLIPKFARCHRWFAWQTGWVDVDVKLAVINTYLHLQATNVETMQIERYWPRSLPPTAALPDLITTLRRRDLPHWASDALHVCRQDRPVAGTDGYMFYAWSGLKYPPIRVDTSPMESKDNETMHDEAHKSCGNDCFVEHSFSDFVILIFASTLGVNTNQSSEHATLGHPKHCCFNMKIQLERLAHSSVRVGSFGLGAFAQDPISRSTLIGQYVAEIVPITQNTKYDDLDKIHQLVNDYRGLNYAFNIENQSYVLDAASVGNITRCLNDPMDPEKANVAADTLYVDMEPKIVFIAGMYTPIYCWCAFTDISAAKKIKAREELLLSYGEDYWKKENSEDEGSNPDV</sequence>
<accession>A0AAD7XCV5</accession>
<comment type="caution">
    <text evidence="2">The sequence shown here is derived from an EMBL/GenBank/DDBJ whole genome shotgun (WGS) entry which is preliminary data.</text>
</comment>
<gene>
    <name evidence="2" type="ORF">ONZ51_g6276</name>
</gene>
<dbReference type="SUPFAM" id="SSF82199">
    <property type="entry name" value="SET domain"/>
    <property type="match status" value="1"/>
</dbReference>
<dbReference type="AlphaFoldDB" id="A0AAD7XCV5"/>
<organism evidence="2 3">
    <name type="scientific">Trametes cubensis</name>
    <dbReference type="NCBI Taxonomy" id="1111947"/>
    <lineage>
        <taxon>Eukaryota</taxon>
        <taxon>Fungi</taxon>
        <taxon>Dikarya</taxon>
        <taxon>Basidiomycota</taxon>
        <taxon>Agaricomycotina</taxon>
        <taxon>Agaricomycetes</taxon>
        <taxon>Polyporales</taxon>
        <taxon>Polyporaceae</taxon>
        <taxon>Trametes</taxon>
    </lineage>
</organism>
<proteinExistence type="predicted"/>
<protein>
    <recommendedName>
        <fullName evidence="1">SET domain-containing protein</fullName>
    </recommendedName>
</protein>
<dbReference type="Proteomes" id="UP001215151">
    <property type="component" value="Unassembled WGS sequence"/>
</dbReference>
<name>A0AAD7XCV5_9APHY</name>
<evidence type="ECO:0000259" key="1">
    <source>
        <dbReference type="Pfam" id="PF00856"/>
    </source>
</evidence>
<evidence type="ECO:0000313" key="3">
    <source>
        <dbReference type="Proteomes" id="UP001215151"/>
    </source>
</evidence>
<dbReference type="Pfam" id="PF00856">
    <property type="entry name" value="SET"/>
    <property type="match status" value="1"/>
</dbReference>
<dbReference type="InterPro" id="IPR046341">
    <property type="entry name" value="SET_dom_sf"/>
</dbReference>
<evidence type="ECO:0000313" key="2">
    <source>
        <dbReference type="EMBL" id="KAJ8481043.1"/>
    </source>
</evidence>
<dbReference type="InterPro" id="IPR001214">
    <property type="entry name" value="SET_dom"/>
</dbReference>
<reference evidence="2" key="1">
    <citation type="submission" date="2022-11" db="EMBL/GenBank/DDBJ databases">
        <title>Genome Sequence of Cubamyces cubensis.</title>
        <authorList>
            <person name="Buettner E."/>
        </authorList>
    </citation>
    <scope>NUCLEOTIDE SEQUENCE</scope>
    <source>
        <strain evidence="2">MPL-01</strain>
    </source>
</reference>